<evidence type="ECO:0000259" key="3">
    <source>
        <dbReference type="Pfam" id="PF20160"/>
    </source>
</evidence>
<dbReference type="RefSeq" id="XP_021802612.1">
    <property type="nucleotide sequence ID" value="XM_021946920.1"/>
</dbReference>
<gene>
    <name evidence="5" type="primary">LOC110746681</name>
</gene>
<dbReference type="SUPFAM" id="SSF52058">
    <property type="entry name" value="L domain-like"/>
    <property type="match status" value="1"/>
</dbReference>
<sequence length="278" mass="31432">MGGCTKIDKIPGEMLLSSLNRLKYLDLSNCNIGEGVIRDYIGCLSSLVELILSGNNFVSLPSGIRFLSKLEQLILEGCERLEQLPDLPPFRSTFLHVSVNNCTSLTRLSDPSRLSGGANVYDFDFTCLNCFKLVEDEGWINRIFAMILRAYFLVFTLGNKYFLLNDIVYPGSEIPKWFSNRSVGDSITVELPLPPQPRSDWVGIALCVVFHDSEYLDNPDALDEYEYFYIQSSLKDVNGCEWFGIGSLESEHLWVFFLLRDHPSLTDASSSQRVSFET</sequence>
<dbReference type="InterPro" id="IPR001611">
    <property type="entry name" value="Leu-rich_rpt"/>
</dbReference>
<dbReference type="GeneID" id="110746681"/>
<dbReference type="InterPro" id="IPR050715">
    <property type="entry name" value="LRR-SigEffector_domain"/>
</dbReference>
<evidence type="ECO:0000313" key="4">
    <source>
        <dbReference type="Proteomes" id="UP000515124"/>
    </source>
</evidence>
<accession>A0A6P5RIM6</accession>
<dbReference type="PANTHER" id="PTHR45752:SF195">
    <property type="entry name" value="LEUCINE-RICH REPEAT (LRR) FAMILY PROTEIN-RELATED"/>
    <property type="match status" value="1"/>
</dbReference>
<protein>
    <submittedName>
        <fullName evidence="5">TMV resistance protein N-like</fullName>
    </submittedName>
</protein>
<dbReference type="Pfam" id="PF00560">
    <property type="entry name" value="LRR_1"/>
    <property type="match status" value="2"/>
</dbReference>
<evidence type="ECO:0000313" key="5">
    <source>
        <dbReference type="RefSeq" id="XP_021802612.1"/>
    </source>
</evidence>
<feature type="non-terminal residue" evidence="5">
    <location>
        <position position="278"/>
    </location>
</feature>
<evidence type="ECO:0000256" key="2">
    <source>
        <dbReference type="ARBA" id="ARBA00022737"/>
    </source>
</evidence>
<keyword evidence="1" id="KW-0433">Leucine-rich repeat</keyword>
<dbReference type="Gene3D" id="3.80.10.10">
    <property type="entry name" value="Ribonuclease Inhibitor"/>
    <property type="match status" value="1"/>
</dbReference>
<reference evidence="5" key="1">
    <citation type="submission" date="2025-08" db="UniProtKB">
        <authorList>
            <consortium name="RefSeq"/>
        </authorList>
    </citation>
    <scope>IDENTIFICATION</scope>
</reference>
<dbReference type="InterPro" id="IPR032675">
    <property type="entry name" value="LRR_dom_sf"/>
</dbReference>
<dbReference type="Proteomes" id="UP000515124">
    <property type="component" value="Unplaced"/>
</dbReference>
<dbReference type="AlphaFoldDB" id="A0A6P5RIM6"/>
<name>A0A6P5RIM6_PRUAV</name>
<keyword evidence="4" id="KW-1185">Reference proteome</keyword>
<keyword evidence="2" id="KW-0677">Repeat</keyword>
<proteinExistence type="predicted"/>
<organism evidence="4 5">
    <name type="scientific">Prunus avium</name>
    <name type="common">Cherry</name>
    <name type="synonym">Cerasus avium</name>
    <dbReference type="NCBI Taxonomy" id="42229"/>
    <lineage>
        <taxon>Eukaryota</taxon>
        <taxon>Viridiplantae</taxon>
        <taxon>Streptophyta</taxon>
        <taxon>Embryophyta</taxon>
        <taxon>Tracheophyta</taxon>
        <taxon>Spermatophyta</taxon>
        <taxon>Magnoliopsida</taxon>
        <taxon>eudicotyledons</taxon>
        <taxon>Gunneridae</taxon>
        <taxon>Pentapetalae</taxon>
        <taxon>rosids</taxon>
        <taxon>fabids</taxon>
        <taxon>Rosales</taxon>
        <taxon>Rosaceae</taxon>
        <taxon>Amygdaloideae</taxon>
        <taxon>Amygdaleae</taxon>
        <taxon>Prunus</taxon>
    </lineage>
</organism>
<evidence type="ECO:0000256" key="1">
    <source>
        <dbReference type="ARBA" id="ARBA00022614"/>
    </source>
</evidence>
<dbReference type="KEGG" id="pavi:110746681"/>
<dbReference type="Pfam" id="PF20160">
    <property type="entry name" value="C-JID"/>
    <property type="match status" value="1"/>
</dbReference>
<dbReference type="InterPro" id="IPR045344">
    <property type="entry name" value="C-JID"/>
</dbReference>
<dbReference type="PANTHER" id="PTHR45752">
    <property type="entry name" value="LEUCINE-RICH REPEAT-CONTAINING"/>
    <property type="match status" value="1"/>
</dbReference>
<feature type="domain" description="C-JID" evidence="3">
    <location>
        <begin position="170"/>
        <end position="223"/>
    </location>
</feature>